<dbReference type="AlphaFoldDB" id="A0A0A1VVR0"/>
<dbReference type="EMBL" id="BBPA01000043">
    <property type="protein sequence ID" value="GAL93679.1"/>
    <property type="molecule type" value="Genomic_DNA"/>
</dbReference>
<evidence type="ECO:0000313" key="1">
    <source>
        <dbReference type="EMBL" id="GAL93679.1"/>
    </source>
</evidence>
<proteinExistence type="predicted"/>
<evidence type="ECO:0000313" key="2">
    <source>
        <dbReference type="Proteomes" id="UP000030321"/>
    </source>
</evidence>
<sequence length="41" mass="5120">MWWVGVIFLSYKQLTHLFQETYHPWQKFFWGSWGAVSRSHF</sequence>
<accession>A0A0A1VVR0</accession>
<reference evidence="2" key="1">
    <citation type="journal article" date="2015" name="Genome">
        <title>Whole Genome Sequence of the Non-Microcystin-Producing Microcystis aeruginosa Strain NIES-44.</title>
        <authorList>
            <person name="Okano K."/>
            <person name="Miyata N."/>
            <person name="Ozaki Y."/>
        </authorList>
    </citation>
    <scope>NUCLEOTIDE SEQUENCE [LARGE SCALE GENOMIC DNA]</scope>
    <source>
        <strain evidence="2">NIES-44</strain>
    </source>
</reference>
<name>A0A0A1VVR0_MICAE</name>
<organism evidence="1 2">
    <name type="scientific">Microcystis aeruginosa NIES-44</name>
    <dbReference type="NCBI Taxonomy" id="449439"/>
    <lineage>
        <taxon>Bacteria</taxon>
        <taxon>Bacillati</taxon>
        <taxon>Cyanobacteriota</taxon>
        <taxon>Cyanophyceae</taxon>
        <taxon>Oscillatoriophycideae</taxon>
        <taxon>Chroococcales</taxon>
        <taxon>Microcystaceae</taxon>
        <taxon>Microcystis</taxon>
    </lineage>
</organism>
<gene>
    <name evidence="1" type="ORF">N44_03431</name>
</gene>
<protein>
    <submittedName>
        <fullName evidence="1">Uncharacterized protein</fullName>
    </submittedName>
</protein>
<dbReference type="Proteomes" id="UP000030321">
    <property type="component" value="Unassembled WGS sequence"/>
</dbReference>
<comment type="caution">
    <text evidence="1">The sequence shown here is derived from an EMBL/GenBank/DDBJ whole genome shotgun (WGS) entry which is preliminary data.</text>
</comment>